<reference evidence="1 2" key="1">
    <citation type="journal article" date="2014" name="Appl. Environ. Microbiol.">
        <title>Comparative genomic and morphological analysis of Listeria phages isolated from farm environments.</title>
        <authorList>
            <person name="Denes T."/>
            <person name="Vongkamjan K."/>
            <person name="Ackermann H.W."/>
            <person name="Moreno Switt A.I."/>
            <person name="Wiedmann M."/>
            <person name="den Bakker H.C."/>
        </authorList>
    </citation>
    <scope>NUCLEOTIDE SEQUENCE [LARGE SCALE GENOMIC DNA]</scope>
</reference>
<sequence>MNNNLNYWTDTLAINLAGLTLVEREEVTTQEALISEMYTRDLQANKPMFNNLLDNLEELNDKAREAHSEAFYHAVDAIISLWDGISKNTL</sequence>
<evidence type="ECO:0000313" key="1">
    <source>
        <dbReference type="EMBL" id="AHL19044.1"/>
    </source>
</evidence>
<protein>
    <submittedName>
        <fullName evidence="1">Uncharacterized protein</fullName>
    </submittedName>
</protein>
<accession>A0A059T6J5</accession>
<name>A0A059T6J5_9CAUD</name>
<keyword evidence="2" id="KW-1185">Reference proteome</keyword>
<evidence type="ECO:0000313" key="2">
    <source>
        <dbReference type="Proteomes" id="UP000026994"/>
    </source>
</evidence>
<organism evidence="1 2">
    <name type="scientific">Listeria phage LP-064</name>
    <dbReference type="NCBI Taxonomy" id="1458853"/>
    <lineage>
        <taxon>Viruses</taxon>
        <taxon>Duplodnaviria</taxon>
        <taxon>Heunggongvirae</taxon>
        <taxon>Uroviricota</taxon>
        <taxon>Caudoviricetes</taxon>
        <taxon>Herelleviridae</taxon>
        <taxon>Jasinskavirinae</taxon>
        <taxon>Pecentumvirus</taxon>
        <taxon>Pecentumvirus LP064</taxon>
    </lineage>
</organism>
<proteinExistence type="predicted"/>
<dbReference type="EMBL" id="KJ094029">
    <property type="protein sequence ID" value="AHL19044.1"/>
    <property type="molecule type" value="Genomic_DNA"/>
</dbReference>
<dbReference type="Proteomes" id="UP000026994">
    <property type="component" value="Segment"/>
</dbReference>
<gene>
    <name evidence="1" type="ORF">LP064_024</name>
</gene>